<evidence type="ECO:0000313" key="1">
    <source>
        <dbReference type="Proteomes" id="UP000887565"/>
    </source>
</evidence>
<proteinExistence type="predicted"/>
<organism evidence="1 2">
    <name type="scientific">Romanomermis culicivorax</name>
    <name type="common">Nematode worm</name>
    <dbReference type="NCBI Taxonomy" id="13658"/>
    <lineage>
        <taxon>Eukaryota</taxon>
        <taxon>Metazoa</taxon>
        <taxon>Ecdysozoa</taxon>
        <taxon>Nematoda</taxon>
        <taxon>Enoplea</taxon>
        <taxon>Dorylaimia</taxon>
        <taxon>Mermithida</taxon>
        <taxon>Mermithoidea</taxon>
        <taxon>Mermithidae</taxon>
        <taxon>Romanomermis</taxon>
    </lineage>
</organism>
<dbReference type="WBParaSite" id="nRc.2.0.1.t25922-RA">
    <property type="protein sequence ID" value="nRc.2.0.1.t25922-RA"/>
    <property type="gene ID" value="nRc.2.0.1.g25922"/>
</dbReference>
<protein>
    <submittedName>
        <fullName evidence="2">Uncharacterized protein</fullName>
    </submittedName>
</protein>
<sequence>MIMGVNKRMLLQHRMTMTISNICLCENRIESGTSANFSGNWSLKFENGNEARTRNIRINDELLLKTDNFIKDTSTAKSVSKKAPPRGDV</sequence>
<accession>A0A915JIL3</accession>
<keyword evidence="1" id="KW-1185">Reference proteome</keyword>
<dbReference type="Proteomes" id="UP000887565">
    <property type="component" value="Unplaced"/>
</dbReference>
<name>A0A915JIL3_ROMCU</name>
<evidence type="ECO:0000313" key="2">
    <source>
        <dbReference type="WBParaSite" id="nRc.2.0.1.t25922-RA"/>
    </source>
</evidence>
<dbReference type="AlphaFoldDB" id="A0A915JIL3"/>
<reference evidence="2" key="1">
    <citation type="submission" date="2022-11" db="UniProtKB">
        <authorList>
            <consortium name="WormBaseParasite"/>
        </authorList>
    </citation>
    <scope>IDENTIFICATION</scope>
</reference>